<dbReference type="Proteomes" id="UP000635565">
    <property type="component" value="Unassembled WGS sequence"/>
</dbReference>
<proteinExistence type="predicted"/>
<organism evidence="7 8">
    <name type="scientific">Dictyobacter formicarum</name>
    <dbReference type="NCBI Taxonomy" id="2778368"/>
    <lineage>
        <taxon>Bacteria</taxon>
        <taxon>Bacillati</taxon>
        <taxon>Chloroflexota</taxon>
        <taxon>Ktedonobacteria</taxon>
        <taxon>Ktedonobacterales</taxon>
        <taxon>Dictyobacteraceae</taxon>
        <taxon>Dictyobacter</taxon>
    </lineage>
</organism>
<gene>
    <name evidence="7" type="ORF">KSZ_53720</name>
</gene>
<evidence type="ECO:0000256" key="2">
    <source>
        <dbReference type="ARBA" id="ARBA00012438"/>
    </source>
</evidence>
<dbReference type="EMBL" id="BNJJ01000017">
    <property type="protein sequence ID" value="GHO87366.1"/>
    <property type="molecule type" value="Genomic_DNA"/>
</dbReference>
<keyword evidence="4" id="KW-0418">Kinase</keyword>
<reference evidence="7 8" key="1">
    <citation type="journal article" date="2021" name="Int. J. Syst. Evol. Microbiol.">
        <title>Reticulibacter mediterranei gen. nov., sp. nov., within the new family Reticulibacteraceae fam. nov., and Ktedonospora formicarum gen. nov., sp. nov., Ktedonobacter robiniae sp. nov., Dictyobacter formicarum sp. nov. and Dictyobacter arantiisoli sp. nov., belonging to the class Ktedonobacteria.</title>
        <authorList>
            <person name="Yabe S."/>
            <person name="Zheng Y."/>
            <person name="Wang C.M."/>
            <person name="Sakai Y."/>
            <person name="Abe K."/>
            <person name="Yokota A."/>
            <person name="Donadio S."/>
            <person name="Cavaletti L."/>
            <person name="Monciardini P."/>
        </authorList>
    </citation>
    <scope>NUCLEOTIDE SEQUENCE [LARGE SCALE GENOMIC DNA]</scope>
    <source>
        <strain evidence="7 8">SOSP1-9</strain>
    </source>
</reference>
<dbReference type="Pfam" id="PF02518">
    <property type="entry name" value="HATPase_c"/>
    <property type="match status" value="1"/>
</dbReference>
<evidence type="ECO:0000256" key="5">
    <source>
        <dbReference type="ARBA" id="ARBA00023012"/>
    </source>
</evidence>
<dbReference type="InterPro" id="IPR004358">
    <property type="entry name" value="Sig_transdc_His_kin-like_C"/>
</dbReference>
<keyword evidence="3" id="KW-0597">Phosphoprotein</keyword>
<accession>A0ABQ3VNX0</accession>
<evidence type="ECO:0000256" key="1">
    <source>
        <dbReference type="ARBA" id="ARBA00000085"/>
    </source>
</evidence>
<dbReference type="InterPro" id="IPR005467">
    <property type="entry name" value="His_kinase_dom"/>
</dbReference>
<keyword evidence="5" id="KW-0902">Two-component regulatory system</keyword>
<evidence type="ECO:0000256" key="3">
    <source>
        <dbReference type="ARBA" id="ARBA00022553"/>
    </source>
</evidence>
<protein>
    <recommendedName>
        <fullName evidence="2">histidine kinase</fullName>
        <ecNumber evidence="2">2.7.13.3</ecNumber>
    </recommendedName>
</protein>
<dbReference type="InterPro" id="IPR036890">
    <property type="entry name" value="HATPase_C_sf"/>
</dbReference>
<dbReference type="PROSITE" id="PS50109">
    <property type="entry name" value="HIS_KIN"/>
    <property type="match status" value="1"/>
</dbReference>
<dbReference type="CDD" id="cd00075">
    <property type="entry name" value="HATPase"/>
    <property type="match status" value="1"/>
</dbReference>
<evidence type="ECO:0000259" key="6">
    <source>
        <dbReference type="PROSITE" id="PS50109"/>
    </source>
</evidence>
<dbReference type="PANTHER" id="PTHR43547">
    <property type="entry name" value="TWO-COMPONENT HISTIDINE KINASE"/>
    <property type="match status" value="1"/>
</dbReference>
<dbReference type="SUPFAM" id="SSF55874">
    <property type="entry name" value="ATPase domain of HSP90 chaperone/DNA topoisomerase II/histidine kinase"/>
    <property type="match status" value="1"/>
</dbReference>
<dbReference type="Gene3D" id="3.30.565.10">
    <property type="entry name" value="Histidine kinase-like ATPase, C-terminal domain"/>
    <property type="match status" value="1"/>
</dbReference>
<dbReference type="SMART" id="SM00387">
    <property type="entry name" value="HATPase_c"/>
    <property type="match status" value="1"/>
</dbReference>
<sequence>MTLRVQDFGPGIPKQLQQKIFDPFYRMDDSQQASISGLGLGLYIAFEIIRRQEGHIWVESEEGQGATFCFSLPLDRAHASEKDIEAAI</sequence>
<feature type="domain" description="Histidine kinase" evidence="6">
    <location>
        <begin position="1"/>
        <end position="76"/>
    </location>
</feature>
<dbReference type="PANTHER" id="PTHR43547:SF2">
    <property type="entry name" value="HYBRID SIGNAL TRANSDUCTION HISTIDINE KINASE C"/>
    <property type="match status" value="1"/>
</dbReference>
<comment type="catalytic activity">
    <reaction evidence="1">
        <text>ATP + protein L-histidine = ADP + protein N-phospho-L-histidine.</text>
        <dbReference type="EC" id="2.7.13.3"/>
    </reaction>
</comment>
<keyword evidence="4" id="KW-0808">Transferase</keyword>
<dbReference type="PRINTS" id="PR00344">
    <property type="entry name" value="BCTRLSENSOR"/>
</dbReference>
<evidence type="ECO:0000256" key="4">
    <source>
        <dbReference type="ARBA" id="ARBA00022777"/>
    </source>
</evidence>
<evidence type="ECO:0000313" key="7">
    <source>
        <dbReference type="EMBL" id="GHO87366.1"/>
    </source>
</evidence>
<dbReference type="InterPro" id="IPR003594">
    <property type="entry name" value="HATPase_dom"/>
</dbReference>
<dbReference type="EC" id="2.7.13.3" evidence="2"/>
<name>A0ABQ3VNX0_9CHLR</name>
<evidence type="ECO:0000313" key="8">
    <source>
        <dbReference type="Proteomes" id="UP000635565"/>
    </source>
</evidence>
<keyword evidence="8" id="KW-1185">Reference proteome</keyword>
<comment type="caution">
    <text evidence="7">The sequence shown here is derived from an EMBL/GenBank/DDBJ whole genome shotgun (WGS) entry which is preliminary data.</text>
</comment>